<evidence type="ECO:0000313" key="3">
    <source>
        <dbReference type="EMBL" id="BDA64050.1"/>
    </source>
</evidence>
<name>A0ABN6K7Q7_9ACTO</name>
<accession>A0ABN6K7Q7</accession>
<gene>
    <name evidence="3" type="ORF">MANAM107_08840</name>
</gene>
<organism evidence="3 4">
    <name type="scientific">Actinomyces capricornis</name>
    <dbReference type="NCBI Taxonomy" id="2755559"/>
    <lineage>
        <taxon>Bacteria</taxon>
        <taxon>Bacillati</taxon>
        <taxon>Actinomycetota</taxon>
        <taxon>Actinomycetes</taxon>
        <taxon>Actinomycetales</taxon>
        <taxon>Actinomycetaceae</taxon>
        <taxon>Actinomyces</taxon>
    </lineage>
</organism>
<keyword evidence="4" id="KW-1185">Reference proteome</keyword>
<keyword evidence="1" id="KW-1133">Transmembrane helix</keyword>
<feature type="transmembrane region" description="Helical" evidence="1">
    <location>
        <begin position="217"/>
        <end position="237"/>
    </location>
</feature>
<evidence type="ECO:0000256" key="1">
    <source>
        <dbReference type="SAM" id="Phobius"/>
    </source>
</evidence>
<feature type="transmembrane region" description="Helical" evidence="1">
    <location>
        <begin position="368"/>
        <end position="387"/>
    </location>
</feature>
<feature type="transmembrane region" description="Helical" evidence="1">
    <location>
        <begin position="296"/>
        <end position="315"/>
    </location>
</feature>
<feature type="domain" description="DUF418" evidence="2">
    <location>
        <begin position="244"/>
        <end position="405"/>
    </location>
</feature>
<reference evidence="3 4" key="1">
    <citation type="submission" date="2021-08" db="EMBL/GenBank/DDBJ databases">
        <title>Whole genome sequence of novel Actinomyces species strain MAS-1.</title>
        <authorList>
            <person name="Saito M."/>
            <person name="Kuwahara N."/>
            <person name="Takizawa T."/>
            <person name="Gotouda H."/>
            <person name="Ochiai T."/>
        </authorList>
    </citation>
    <scope>NUCLEOTIDE SEQUENCE [LARGE SCALE GENOMIC DNA]</scope>
    <source>
        <strain evidence="3 4">MAS-1</strain>
    </source>
</reference>
<evidence type="ECO:0000313" key="4">
    <source>
        <dbReference type="Proteomes" id="UP000824496"/>
    </source>
</evidence>
<proteinExistence type="predicted"/>
<feature type="transmembrane region" description="Helical" evidence="1">
    <location>
        <begin position="70"/>
        <end position="87"/>
    </location>
</feature>
<dbReference type="Pfam" id="PF04235">
    <property type="entry name" value="DUF418"/>
    <property type="match status" value="1"/>
</dbReference>
<dbReference type="InterPro" id="IPR007349">
    <property type="entry name" value="DUF418"/>
</dbReference>
<dbReference type="RefSeq" id="WP_223911604.1">
    <property type="nucleotide sequence ID" value="NZ_AP025017.1"/>
</dbReference>
<feature type="transmembrane region" description="Helical" evidence="1">
    <location>
        <begin position="134"/>
        <end position="167"/>
    </location>
</feature>
<feature type="transmembrane region" description="Helical" evidence="1">
    <location>
        <begin position="257"/>
        <end position="276"/>
    </location>
</feature>
<keyword evidence="1" id="KW-0472">Membrane</keyword>
<feature type="transmembrane region" description="Helical" evidence="1">
    <location>
        <begin position="174"/>
        <end position="191"/>
    </location>
</feature>
<dbReference type="Proteomes" id="UP000824496">
    <property type="component" value="Chromosome"/>
</dbReference>
<protein>
    <recommendedName>
        <fullName evidence="2">DUF418 domain-containing protein</fullName>
    </recommendedName>
</protein>
<dbReference type="PANTHER" id="PTHR30590">
    <property type="entry name" value="INNER MEMBRANE PROTEIN"/>
    <property type="match status" value="1"/>
</dbReference>
<sequence>MRLVTSFTRGVRFPAPDVARGFMLLLIALANVPVWTDTSLAGGALPDYERMSDADSVWVLIRTVLVDRRAYPLFAMLFGFGLVTMINRRVASGERAYLESVTGGGADQAAPELRAWAREQATVDARRLVRRRGWWMVLFGAVHGVFFYGDIIGTYGLMAVIFAGWLARKHRKRAIAACLVVLLWVVMSTYAQGQQQGQYAEQVTGGGALPWMLHNHLVWVFITLIVLTSSMAIPAMFIGARLADTDLLSHPERHRRLLVAVAVGGLGLGALGGLHAGLAYGGWAQPAVTDVMVSELTGPLGACGWLALLALYAGGPRPDGELTGLRWVASAVGRRSMTAYLSQTILFGLIFAVIPWLVGTELRPGDAVAAVIAVGVWLVTVVLCAALERRGDPGPFETLLRTAVARSARRRRIPAPPSAPIQGAPAAA</sequence>
<dbReference type="EMBL" id="AP025017">
    <property type="protein sequence ID" value="BDA64050.1"/>
    <property type="molecule type" value="Genomic_DNA"/>
</dbReference>
<dbReference type="InterPro" id="IPR052529">
    <property type="entry name" value="Bact_Transport_Assoc"/>
</dbReference>
<feature type="transmembrane region" description="Helical" evidence="1">
    <location>
        <begin position="336"/>
        <end position="356"/>
    </location>
</feature>
<dbReference type="PANTHER" id="PTHR30590:SF2">
    <property type="entry name" value="INNER MEMBRANE PROTEIN"/>
    <property type="match status" value="1"/>
</dbReference>
<evidence type="ECO:0000259" key="2">
    <source>
        <dbReference type="Pfam" id="PF04235"/>
    </source>
</evidence>
<keyword evidence="1" id="KW-0812">Transmembrane</keyword>